<dbReference type="AlphaFoldDB" id="A0A409YKZ3"/>
<organism evidence="2 3">
    <name type="scientific">Panaeolus cyanescens</name>
    <dbReference type="NCBI Taxonomy" id="181874"/>
    <lineage>
        <taxon>Eukaryota</taxon>
        <taxon>Fungi</taxon>
        <taxon>Dikarya</taxon>
        <taxon>Basidiomycota</taxon>
        <taxon>Agaricomycotina</taxon>
        <taxon>Agaricomycetes</taxon>
        <taxon>Agaricomycetidae</taxon>
        <taxon>Agaricales</taxon>
        <taxon>Agaricineae</taxon>
        <taxon>Galeropsidaceae</taxon>
        <taxon>Panaeolus</taxon>
    </lineage>
</organism>
<proteinExistence type="predicted"/>
<dbReference type="Proteomes" id="UP000284842">
    <property type="component" value="Unassembled WGS sequence"/>
</dbReference>
<name>A0A409YKZ3_9AGAR</name>
<reference evidence="2 3" key="1">
    <citation type="journal article" date="2018" name="Evol. Lett.">
        <title>Horizontal gene cluster transfer increased hallucinogenic mushroom diversity.</title>
        <authorList>
            <person name="Reynolds H.T."/>
            <person name="Vijayakumar V."/>
            <person name="Gluck-Thaler E."/>
            <person name="Korotkin H.B."/>
            <person name="Matheny P.B."/>
            <person name="Slot J.C."/>
        </authorList>
    </citation>
    <scope>NUCLEOTIDE SEQUENCE [LARGE SCALE GENOMIC DNA]</scope>
    <source>
        <strain evidence="2 3">2629</strain>
    </source>
</reference>
<keyword evidence="3" id="KW-1185">Reference proteome</keyword>
<dbReference type="EMBL" id="NHTK01001033">
    <property type="protein sequence ID" value="PPR03706.1"/>
    <property type="molecule type" value="Genomic_DNA"/>
</dbReference>
<protein>
    <submittedName>
        <fullName evidence="2">Uncharacterized protein</fullName>
    </submittedName>
</protein>
<comment type="caution">
    <text evidence="2">The sequence shown here is derived from an EMBL/GenBank/DDBJ whole genome shotgun (WGS) entry which is preliminary data.</text>
</comment>
<evidence type="ECO:0000256" key="1">
    <source>
        <dbReference type="SAM" id="MobiDB-lite"/>
    </source>
</evidence>
<evidence type="ECO:0000313" key="3">
    <source>
        <dbReference type="Proteomes" id="UP000284842"/>
    </source>
</evidence>
<feature type="region of interest" description="Disordered" evidence="1">
    <location>
        <begin position="1"/>
        <end position="22"/>
    </location>
</feature>
<evidence type="ECO:0000313" key="2">
    <source>
        <dbReference type="EMBL" id="PPR03706.1"/>
    </source>
</evidence>
<gene>
    <name evidence="2" type="ORF">CVT24_007426</name>
</gene>
<dbReference type="InParanoid" id="A0A409YKZ3"/>
<accession>A0A409YKZ3</accession>
<sequence>MHPRPSHFIPPSPSPSPSHHQQVVPIPTLTTPYFEFLPFAPIPLNSLPLAASLLFFPTGTLPLNSPPSHYLIFHLLLPPSHSSSSSNFPSIHSFPPTPHPFIPSHSSDHSENPIKTPPTRFITSTTLHTLDNPSQTRRSPFSVPSPQLYLSSSPLVASSSWLVYLPSLCFSFPPPLIISPPVPLLSFLAHLKPTLSESSLIPSALFSLPI</sequence>